<reference evidence="1 2" key="1">
    <citation type="submission" date="2013-08" db="EMBL/GenBank/DDBJ databases">
        <authorList>
            <person name="Weinstock G."/>
            <person name="Sodergren E."/>
            <person name="Wylie T."/>
            <person name="Fulton L."/>
            <person name="Fulton R."/>
            <person name="Fronick C."/>
            <person name="O'Laughlin M."/>
            <person name="Godfrey J."/>
            <person name="Miner T."/>
            <person name="Herter B."/>
            <person name="Appelbaum E."/>
            <person name="Cordes M."/>
            <person name="Lek S."/>
            <person name="Wollam A."/>
            <person name="Pepin K.H."/>
            <person name="Palsikar V.B."/>
            <person name="Mitreva M."/>
            <person name="Wilson R.K."/>
        </authorList>
    </citation>
    <scope>NUCLEOTIDE SEQUENCE [LARGE SCALE GENOMIC DNA]</scope>
    <source>
        <strain evidence="1 2">F0530</strain>
    </source>
</reference>
<accession>U1RBS5</accession>
<name>U1RBS5_9ACTO</name>
<protein>
    <submittedName>
        <fullName evidence="1">Uncharacterized protein</fullName>
    </submittedName>
</protein>
<evidence type="ECO:0000313" key="2">
    <source>
        <dbReference type="Proteomes" id="UP000016481"/>
    </source>
</evidence>
<proteinExistence type="predicted"/>
<comment type="caution">
    <text evidence="1">The sequence shown here is derived from an EMBL/GenBank/DDBJ whole genome shotgun (WGS) entry which is preliminary data.</text>
</comment>
<dbReference type="HOGENOM" id="CLU_3303269_0_0_11"/>
<dbReference type="EMBL" id="AWSC01000023">
    <property type="protein sequence ID" value="ERH17113.1"/>
    <property type="molecule type" value="Genomic_DNA"/>
</dbReference>
<dbReference type="Proteomes" id="UP000016481">
    <property type="component" value="Unassembled WGS sequence"/>
</dbReference>
<sequence>MWGRCVFGAWLVWRRRRRPKIRQLSARLEGNEGSTKPRY</sequence>
<gene>
    <name evidence="1" type="ORF">HMPREF1978_00706</name>
</gene>
<organism evidence="1 2">
    <name type="scientific">Actinomyces graevenitzii F0530</name>
    <dbReference type="NCBI Taxonomy" id="1321817"/>
    <lineage>
        <taxon>Bacteria</taxon>
        <taxon>Bacillati</taxon>
        <taxon>Actinomycetota</taxon>
        <taxon>Actinomycetes</taxon>
        <taxon>Actinomycetales</taxon>
        <taxon>Actinomycetaceae</taxon>
        <taxon>Actinomyces</taxon>
    </lineage>
</organism>
<dbReference type="AlphaFoldDB" id="U1RBS5"/>
<evidence type="ECO:0000313" key="1">
    <source>
        <dbReference type="EMBL" id="ERH17113.1"/>
    </source>
</evidence>